<dbReference type="EMBL" id="MFNE01000046">
    <property type="protein sequence ID" value="OGG93636.1"/>
    <property type="molecule type" value="Genomic_DNA"/>
</dbReference>
<dbReference type="AlphaFoldDB" id="A0A1F6G6B4"/>
<evidence type="ECO:0000256" key="5">
    <source>
        <dbReference type="ARBA" id="ARBA00022763"/>
    </source>
</evidence>
<dbReference type="GO" id="GO:0016887">
    <property type="term" value="F:ATP hydrolysis activity"/>
    <property type="evidence" value="ECO:0007669"/>
    <property type="project" value="InterPro"/>
</dbReference>
<evidence type="ECO:0000313" key="18">
    <source>
        <dbReference type="EMBL" id="OGG93636.1"/>
    </source>
</evidence>
<dbReference type="STRING" id="1817772.A2527_10960"/>
<dbReference type="Pfam" id="PF04851">
    <property type="entry name" value="ResIII"/>
    <property type="match status" value="1"/>
</dbReference>
<keyword evidence="3 13" id="KW-0963">Cytoplasm</keyword>
<evidence type="ECO:0000256" key="8">
    <source>
        <dbReference type="ARBA" id="ARBA00022881"/>
    </source>
</evidence>
<feature type="short sequence motif" description="Beta-hairpin" evidence="13">
    <location>
        <begin position="92"/>
        <end position="115"/>
    </location>
</feature>
<dbReference type="GO" id="GO:0005737">
    <property type="term" value="C:cytoplasm"/>
    <property type="evidence" value="ECO:0007669"/>
    <property type="project" value="UniProtKB-SubCell"/>
</dbReference>
<protein>
    <recommendedName>
        <fullName evidence="12 13">UvrABC system protein B</fullName>
        <shortName evidence="13">Protein UvrB</shortName>
    </recommendedName>
    <alternativeName>
        <fullName evidence="13">Excinuclease ABC subunit B</fullName>
    </alternativeName>
</protein>
<dbReference type="HAMAP" id="MF_00204">
    <property type="entry name" value="UvrB"/>
    <property type="match status" value="1"/>
</dbReference>
<evidence type="ECO:0000259" key="17">
    <source>
        <dbReference type="PROSITE" id="PS51194"/>
    </source>
</evidence>
<dbReference type="Pfam" id="PF12344">
    <property type="entry name" value="UvrB"/>
    <property type="match status" value="1"/>
</dbReference>
<evidence type="ECO:0000256" key="9">
    <source>
        <dbReference type="ARBA" id="ARBA00023204"/>
    </source>
</evidence>
<evidence type="ECO:0000259" key="15">
    <source>
        <dbReference type="PROSITE" id="PS50151"/>
    </source>
</evidence>
<evidence type="ECO:0000256" key="2">
    <source>
        <dbReference type="ARBA" id="ARBA00008533"/>
    </source>
</evidence>
<feature type="domain" description="Helicase C-terminal" evidence="17">
    <location>
        <begin position="429"/>
        <end position="591"/>
    </location>
</feature>
<keyword evidence="6 13" id="KW-0228">DNA excision</keyword>
<comment type="similarity">
    <text evidence="2 13 14">Belongs to the UvrB family.</text>
</comment>
<evidence type="ECO:0000256" key="14">
    <source>
        <dbReference type="RuleBase" id="RU003587"/>
    </source>
</evidence>
<sequence>MQSPFRLESEFKPAGDQAQAIEKLVQGLKNQQPYQCLLGVTGSGKTFTMANVIEAYGRPTLIMTHNKTLATQLYHEFKEFFPHNAVEYFVSYYDYYQPEAYIPRTDLFIEKDTSINDELDKLRLSATRSLFEREDVIIISSVSCIYGLGSPEAYSGMLLYLMQGQAVSRDLIINKLIEIQYDRNLYDFHRGTFRVRGDVIEVFPAYDDDAVRIELFGEEIESIKRIDPLTGQIKEELSKIAIYPSSHYVQPKDAMPETLRLIQQELGLRLKEFTDQGKLVEYQRLEQRVRYDLEMLEETGRCSGIENYSRIMSRRGPGQPPPTLIDYFPKNSLLFLDESHVSVPQIGGMYKGDRSRKTTLVDFGFRLPSALDNRPLTYEEFDGMIPNVIYVSATPGDLELKNAGRVVEQIIRPTGLLDPVVEVRPIKGQVDEMYGEIIKTVEQGERVLITTLTKRMAEDLTDYYKNLGVKVKYLHSDIDTVERAEILRNLRLGEFDVLIGINLLREGLDLPEVSLVAIFDADKEGFLRSHRSLLQTCGRAARNAHGRVIMFADQITKSMKQTLTETRRRRELQDAYNQANGITPKTIKKKIQAHLVAQPLDLPKGVVDQAGRVDPKVVRKLEKEMRLAAEKLDFETAAQLRDQIVRLKRIDLELE</sequence>
<keyword evidence="5 13" id="KW-0227">DNA damage</keyword>
<comment type="function">
    <text evidence="13">The UvrABC repair system catalyzes the recognition and processing of DNA lesions. A damage recognition complex composed of 2 UvrA and 2 UvrB subunits scans DNA for abnormalities. Upon binding of the UvrA(2)B(2) complex to a putative damaged site, the DNA wraps around one UvrB monomer. DNA wrap is dependent on ATP binding by UvrB and probably causes local melting of the DNA helix, facilitating insertion of UvrB beta-hairpin between the DNA strands. Then UvrB probes one DNA strand for the presence of a lesion. If a lesion is found the UvrA subunits dissociate and the UvrB-DNA preincision complex is formed. This complex is subsequently bound by UvrC and the second UvrB is released. If no lesion is found, the DNA wraps around the other UvrB subunit that will check the other stand for damage.</text>
</comment>
<feature type="domain" description="Helicase ATP-binding" evidence="16">
    <location>
        <begin position="26"/>
        <end position="184"/>
    </location>
</feature>
<dbReference type="PANTHER" id="PTHR24029:SF0">
    <property type="entry name" value="UVRABC SYSTEM PROTEIN B"/>
    <property type="match status" value="1"/>
</dbReference>
<evidence type="ECO:0000313" key="19">
    <source>
        <dbReference type="Proteomes" id="UP000178449"/>
    </source>
</evidence>
<organism evidence="18 19">
    <name type="scientific">Candidatus Lambdaproteobacteria bacterium RIFOXYD2_FULL_50_16</name>
    <dbReference type="NCBI Taxonomy" id="1817772"/>
    <lineage>
        <taxon>Bacteria</taxon>
        <taxon>Pseudomonadati</taxon>
        <taxon>Pseudomonadota</taxon>
        <taxon>Candidatus Lambdaproteobacteria</taxon>
    </lineage>
</organism>
<dbReference type="InterPro" id="IPR041471">
    <property type="entry name" value="UvrB_inter"/>
</dbReference>
<keyword evidence="4 13" id="KW-0547">Nucleotide-binding</keyword>
<evidence type="ECO:0000256" key="6">
    <source>
        <dbReference type="ARBA" id="ARBA00022769"/>
    </source>
</evidence>
<evidence type="ECO:0000256" key="4">
    <source>
        <dbReference type="ARBA" id="ARBA00022741"/>
    </source>
</evidence>
<keyword evidence="8 13" id="KW-0267">Excision nuclease</keyword>
<dbReference type="GO" id="GO:0009380">
    <property type="term" value="C:excinuclease repair complex"/>
    <property type="evidence" value="ECO:0007669"/>
    <property type="project" value="InterPro"/>
</dbReference>
<comment type="subcellular location">
    <subcellularLocation>
        <location evidence="1 13 14">Cytoplasm</location>
    </subcellularLocation>
</comment>
<dbReference type="CDD" id="cd18790">
    <property type="entry name" value="SF2_C_UvrB"/>
    <property type="match status" value="1"/>
</dbReference>
<dbReference type="InterPro" id="IPR024759">
    <property type="entry name" value="UvrB_YAD/RRR_dom"/>
</dbReference>
<keyword evidence="10 13" id="KW-0742">SOS response</keyword>
<evidence type="ECO:0000259" key="16">
    <source>
        <dbReference type="PROSITE" id="PS51192"/>
    </source>
</evidence>
<dbReference type="SMART" id="SM00487">
    <property type="entry name" value="DEXDc"/>
    <property type="match status" value="1"/>
</dbReference>
<dbReference type="Pfam" id="PF02151">
    <property type="entry name" value="UVR"/>
    <property type="match status" value="1"/>
</dbReference>
<evidence type="ECO:0000256" key="10">
    <source>
        <dbReference type="ARBA" id="ARBA00023236"/>
    </source>
</evidence>
<dbReference type="Gene3D" id="4.10.860.10">
    <property type="entry name" value="UVR domain"/>
    <property type="match status" value="1"/>
</dbReference>
<dbReference type="PROSITE" id="PS51194">
    <property type="entry name" value="HELICASE_CTER"/>
    <property type="match status" value="1"/>
</dbReference>
<dbReference type="InterPro" id="IPR014001">
    <property type="entry name" value="Helicase_ATP-bd"/>
</dbReference>
<dbReference type="Proteomes" id="UP000178449">
    <property type="component" value="Unassembled WGS sequence"/>
</dbReference>
<evidence type="ECO:0000256" key="11">
    <source>
        <dbReference type="ARBA" id="ARBA00026033"/>
    </source>
</evidence>
<gene>
    <name evidence="13" type="primary">uvrB</name>
    <name evidence="18" type="ORF">A2527_10960</name>
</gene>
<dbReference type="NCBIfam" id="NF003673">
    <property type="entry name" value="PRK05298.1"/>
    <property type="match status" value="1"/>
</dbReference>
<dbReference type="GO" id="GO:0006289">
    <property type="term" value="P:nucleotide-excision repair"/>
    <property type="evidence" value="ECO:0007669"/>
    <property type="project" value="UniProtKB-UniRule"/>
</dbReference>
<dbReference type="PROSITE" id="PS50151">
    <property type="entry name" value="UVR"/>
    <property type="match status" value="1"/>
</dbReference>
<comment type="domain">
    <text evidence="13">The beta-hairpin motif is involved in DNA binding.</text>
</comment>
<dbReference type="PANTHER" id="PTHR24029">
    <property type="entry name" value="UVRABC SYSTEM PROTEIN B"/>
    <property type="match status" value="1"/>
</dbReference>
<dbReference type="SMART" id="SM00490">
    <property type="entry name" value="HELICc"/>
    <property type="match status" value="1"/>
</dbReference>
<dbReference type="GO" id="GO:0009432">
    <property type="term" value="P:SOS response"/>
    <property type="evidence" value="ECO:0007669"/>
    <property type="project" value="UniProtKB-UniRule"/>
</dbReference>
<accession>A0A1F6G6B4</accession>
<evidence type="ECO:0000256" key="3">
    <source>
        <dbReference type="ARBA" id="ARBA00022490"/>
    </source>
</evidence>
<evidence type="ECO:0000256" key="12">
    <source>
        <dbReference type="ARBA" id="ARBA00029504"/>
    </source>
</evidence>
<dbReference type="InterPro" id="IPR036876">
    <property type="entry name" value="UVR_dom_sf"/>
</dbReference>
<feature type="binding site" evidence="13">
    <location>
        <begin position="39"/>
        <end position="46"/>
    </location>
    <ligand>
        <name>ATP</name>
        <dbReference type="ChEBI" id="CHEBI:30616"/>
    </ligand>
</feature>
<dbReference type="InterPro" id="IPR006935">
    <property type="entry name" value="Helicase/UvrB_N"/>
</dbReference>
<keyword evidence="7 13" id="KW-0067">ATP-binding</keyword>
<dbReference type="GO" id="GO:0009381">
    <property type="term" value="F:excinuclease ABC activity"/>
    <property type="evidence" value="ECO:0007669"/>
    <property type="project" value="UniProtKB-UniRule"/>
</dbReference>
<dbReference type="Pfam" id="PF00271">
    <property type="entry name" value="Helicase_C"/>
    <property type="match status" value="1"/>
</dbReference>
<dbReference type="InterPro" id="IPR001650">
    <property type="entry name" value="Helicase_C-like"/>
</dbReference>
<feature type="domain" description="UVR" evidence="15">
    <location>
        <begin position="615"/>
        <end position="650"/>
    </location>
</feature>
<dbReference type="CDD" id="cd17916">
    <property type="entry name" value="DEXHc_UvrB"/>
    <property type="match status" value="1"/>
</dbReference>
<proteinExistence type="inferred from homology"/>
<keyword evidence="9 13" id="KW-0234">DNA repair</keyword>
<dbReference type="InterPro" id="IPR027417">
    <property type="entry name" value="P-loop_NTPase"/>
</dbReference>
<dbReference type="NCBIfam" id="TIGR00631">
    <property type="entry name" value="uvrb"/>
    <property type="match status" value="1"/>
</dbReference>
<comment type="subunit">
    <text evidence="11 13 14">Forms a heterotetramer with UvrA during the search for lesions. Interacts with UvrC in an incision complex.</text>
</comment>
<evidence type="ECO:0000256" key="13">
    <source>
        <dbReference type="HAMAP-Rule" id="MF_00204"/>
    </source>
</evidence>
<name>A0A1F6G6B4_9PROT</name>
<comment type="caution">
    <text evidence="18">The sequence shown here is derived from an EMBL/GenBank/DDBJ whole genome shotgun (WGS) entry which is preliminary data.</text>
</comment>
<evidence type="ECO:0000256" key="1">
    <source>
        <dbReference type="ARBA" id="ARBA00004496"/>
    </source>
</evidence>
<reference evidence="18 19" key="1">
    <citation type="journal article" date="2016" name="Nat. Commun.">
        <title>Thousands of microbial genomes shed light on interconnected biogeochemical processes in an aquifer system.</title>
        <authorList>
            <person name="Anantharaman K."/>
            <person name="Brown C.T."/>
            <person name="Hug L.A."/>
            <person name="Sharon I."/>
            <person name="Castelle C.J."/>
            <person name="Probst A.J."/>
            <person name="Thomas B.C."/>
            <person name="Singh A."/>
            <person name="Wilkins M.J."/>
            <person name="Karaoz U."/>
            <person name="Brodie E.L."/>
            <person name="Williams K.H."/>
            <person name="Hubbard S.S."/>
            <person name="Banfield J.F."/>
        </authorList>
    </citation>
    <scope>NUCLEOTIDE SEQUENCE [LARGE SCALE GENOMIC DNA]</scope>
</reference>
<dbReference type="InterPro" id="IPR001943">
    <property type="entry name" value="UVR_dom"/>
</dbReference>
<dbReference type="PROSITE" id="PS51192">
    <property type="entry name" value="HELICASE_ATP_BIND_1"/>
    <property type="match status" value="1"/>
</dbReference>
<dbReference type="Gene3D" id="3.40.50.300">
    <property type="entry name" value="P-loop containing nucleotide triphosphate hydrolases"/>
    <property type="match status" value="3"/>
</dbReference>
<evidence type="ECO:0000256" key="7">
    <source>
        <dbReference type="ARBA" id="ARBA00022840"/>
    </source>
</evidence>
<dbReference type="SUPFAM" id="SSF46600">
    <property type="entry name" value="C-terminal UvrC-binding domain of UvrB"/>
    <property type="match status" value="1"/>
</dbReference>
<dbReference type="InterPro" id="IPR004807">
    <property type="entry name" value="UvrB"/>
</dbReference>
<dbReference type="GO" id="GO:0003677">
    <property type="term" value="F:DNA binding"/>
    <property type="evidence" value="ECO:0007669"/>
    <property type="project" value="UniProtKB-UniRule"/>
</dbReference>
<dbReference type="GO" id="GO:0005524">
    <property type="term" value="F:ATP binding"/>
    <property type="evidence" value="ECO:0007669"/>
    <property type="project" value="UniProtKB-UniRule"/>
</dbReference>
<dbReference type="Pfam" id="PF17757">
    <property type="entry name" value="UvrB_inter"/>
    <property type="match status" value="1"/>
</dbReference>
<dbReference type="SUPFAM" id="SSF52540">
    <property type="entry name" value="P-loop containing nucleoside triphosphate hydrolases"/>
    <property type="match status" value="2"/>
</dbReference>